<proteinExistence type="predicted"/>
<evidence type="ECO:0000256" key="1">
    <source>
        <dbReference type="ARBA" id="ARBA00004496"/>
    </source>
</evidence>
<dbReference type="Gene3D" id="1.10.8.10">
    <property type="entry name" value="DNA helicase RuvA subunit, C-terminal domain"/>
    <property type="match status" value="1"/>
</dbReference>
<dbReference type="SUPFAM" id="SSF54236">
    <property type="entry name" value="Ubiquitin-like"/>
    <property type="match status" value="1"/>
</dbReference>
<feature type="region of interest" description="Disordered" evidence="4">
    <location>
        <begin position="308"/>
        <end position="344"/>
    </location>
</feature>
<dbReference type="GO" id="GO:0005783">
    <property type="term" value="C:endoplasmic reticulum"/>
    <property type="evidence" value="ECO:0007669"/>
    <property type="project" value="TreeGrafter"/>
</dbReference>
<dbReference type="PANTHER" id="PTHR23322:SF1">
    <property type="entry name" value="FAS-ASSOCIATED FACTOR 2"/>
    <property type="match status" value="1"/>
</dbReference>
<dbReference type="InterPro" id="IPR049483">
    <property type="entry name" value="FAF1_2-like_UAS"/>
</dbReference>
<accession>A0A1J1HZ92</accession>
<dbReference type="GO" id="GO:0043130">
    <property type="term" value="F:ubiquitin binding"/>
    <property type="evidence" value="ECO:0007669"/>
    <property type="project" value="TreeGrafter"/>
</dbReference>
<protein>
    <submittedName>
        <fullName evidence="6">CLUMA_CG006818, isoform A</fullName>
    </submittedName>
</protein>
<evidence type="ECO:0000256" key="3">
    <source>
        <dbReference type="ARBA" id="ARBA00023054"/>
    </source>
</evidence>
<dbReference type="OrthoDB" id="1026733at2759"/>
<dbReference type="SUPFAM" id="SSF52833">
    <property type="entry name" value="Thioredoxin-like"/>
    <property type="match status" value="1"/>
</dbReference>
<dbReference type="Pfam" id="PF22566">
    <property type="entry name" value="UBA_8"/>
    <property type="match status" value="1"/>
</dbReference>
<name>A0A1J1HZ92_9DIPT</name>
<dbReference type="Gene3D" id="3.10.20.90">
    <property type="entry name" value="Phosphatidylinositol 3-kinase Catalytic Subunit, Chain A, domain 1"/>
    <property type="match status" value="1"/>
</dbReference>
<dbReference type="InterPro" id="IPR054109">
    <property type="entry name" value="UBA_8"/>
</dbReference>
<dbReference type="InterPro" id="IPR036249">
    <property type="entry name" value="Thioredoxin-like_sf"/>
</dbReference>
<evidence type="ECO:0000313" key="7">
    <source>
        <dbReference type="Proteomes" id="UP000183832"/>
    </source>
</evidence>
<dbReference type="STRING" id="568069.A0A1J1HZ92"/>
<keyword evidence="7" id="KW-1185">Reference proteome</keyword>
<dbReference type="PROSITE" id="PS50033">
    <property type="entry name" value="UBX"/>
    <property type="match status" value="1"/>
</dbReference>
<dbReference type="AlphaFoldDB" id="A0A1J1HZ92"/>
<dbReference type="EMBL" id="CVRI01000037">
    <property type="protein sequence ID" value="CRK93275.1"/>
    <property type="molecule type" value="Genomic_DNA"/>
</dbReference>
<dbReference type="Pfam" id="PF00789">
    <property type="entry name" value="UBX"/>
    <property type="match status" value="1"/>
</dbReference>
<feature type="compositionally biased region" description="Basic and acidic residues" evidence="4">
    <location>
        <begin position="313"/>
        <end position="344"/>
    </location>
</feature>
<dbReference type="Proteomes" id="UP000183832">
    <property type="component" value="Unassembled WGS sequence"/>
</dbReference>
<dbReference type="PANTHER" id="PTHR23322">
    <property type="entry name" value="FAS-ASSOCIATED PROTEIN"/>
    <property type="match status" value="1"/>
</dbReference>
<dbReference type="GO" id="GO:0036503">
    <property type="term" value="P:ERAD pathway"/>
    <property type="evidence" value="ECO:0007669"/>
    <property type="project" value="TreeGrafter"/>
</dbReference>
<evidence type="ECO:0000256" key="2">
    <source>
        <dbReference type="ARBA" id="ARBA00022490"/>
    </source>
</evidence>
<dbReference type="SMART" id="SM00594">
    <property type="entry name" value="UAS"/>
    <property type="match status" value="1"/>
</dbReference>
<sequence>MDDVLSNEETEKVLQFQELTGIEDINVCRDILIRHHWNLEIAYQERERMNEGVPSLFASTLETRAPVVLNDRFFQQIFVSNRNNNNGGAPSGGIFGLFTYVVNSLINWCYTTLSSFVQTLLSVFTERERIVTNPLGDVLKFIEEYNTKYPSHPVFYQGTYAQALNDAKRELKFLLLYLHSESSSPQIQSGQQRITETVNFCRNTLSDRDVIDYINRNMLFWACEVSSPEGYRVSHSINARSYPILVIIALRDNKMTVMGRMEGDCTPEELLGRMRRVVRDNERWLNAARHERLERNLTQTLRAQQDVAYEQSLKADQEKERKRQLEREEQERINREIQAEQEAEERRQELKERLKMELLHRVPLEPPEDESNAISIVFKLPNGMRITRRFLKINSLNDIHNFIFCHPDAPDTFEITQNFPKRILNCGRYHFDQFTGYESVNDIINSSKEQVLTVGDAGLQNREVLFVSDLDA</sequence>
<dbReference type="InterPro" id="IPR001012">
    <property type="entry name" value="UBX_dom"/>
</dbReference>
<dbReference type="Pfam" id="PF21021">
    <property type="entry name" value="FAF1"/>
    <property type="match status" value="1"/>
</dbReference>
<dbReference type="Gene3D" id="3.40.30.10">
    <property type="entry name" value="Glutaredoxin"/>
    <property type="match status" value="1"/>
</dbReference>
<keyword evidence="2" id="KW-0963">Cytoplasm</keyword>
<reference evidence="6 7" key="1">
    <citation type="submission" date="2015-04" db="EMBL/GenBank/DDBJ databases">
        <authorList>
            <person name="Syromyatnikov M.Y."/>
            <person name="Popov V.N."/>
        </authorList>
    </citation>
    <scope>NUCLEOTIDE SEQUENCE [LARGE SCALE GENOMIC DNA]</scope>
</reference>
<dbReference type="InterPro" id="IPR029071">
    <property type="entry name" value="Ubiquitin-like_domsf"/>
</dbReference>
<keyword evidence="3" id="KW-0175">Coiled coil</keyword>
<evidence type="ECO:0000313" key="6">
    <source>
        <dbReference type="EMBL" id="CRK93275.1"/>
    </source>
</evidence>
<dbReference type="InterPro" id="IPR050730">
    <property type="entry name" value="UBX_domain-protein"/>
</dbReference>
<dbReference type="InterPro" id="IPR006577">
    <property type="entry name" value="UAS"/>
</dbReference>
<feature type="domain" description="UBX" evidence="5">
    <location>
        <begin position="369"/>
        <end position="467"/>
    </location>
</feature>
<evidence type="ECO:0000256" key="4">
    <source>
        <dbReference type="SAM" id="MobiDB-lite"/>
    </source>
</evidence>
<comment type="subcellular location">
    <subcellularLocation>
        <location evidence="1">Cytoplasm</location>
    </subcellularLocation>
</comment>
<evidence type="ECO:0000259" key="5">
    <source>
        <dbReference type="PROSITE" id="PS50033"/>
    </source>
</evidence>
<gene>
    <name evidence="6" type="ORF">CLUMA_CG006818</name>
</gene>
<organism evidence="6 7">
    <name type="scientific">Clunio marinus</name>
    <dbReference type="NCBI Taxonomy" id="568069"/>
    <lineage>
        <taxon>Eukaryota</taxon>
        <taxon>Metazoa</taxon>
        <taxon>Ecdysozoa</taxon>
        <taxon>Arthropoda</taxon>
        <taxon>Hexapoda</taxon>
        <taxon>Insecta</taxon>
        <taxon>Pterygota</taxon>
        <taxon>Neoptera</taxon>
        <taxon>Endopterygota</taxon>
        <taxon>Diptera</taxon>
        <taxon>Nematocera</taxon>
        <taxon>Chironomoidea</taxon>
        <taxon>Chironomidae</taxon>
        <taxon>Clunio</taxon>
    </lineage>
</organism>